<evidence type="ECO:0000256" key="5">
    <source>
        <dbReference type="ARBA" id="ARBA00022989"/>
    </source>
</evidence>
<feature type="transmembrane region" description="Helical" evidence="7">
    <location>
        <begin position="217"/>
        <end position="238"/>
    </location>
</feature>
<feature type="transmembrane region" description="Helical" evidence="7">
    <location>
        <begin position="92"/>
        <end position="110"/>
    </location>
</feature>
<keyword evidence="9" id="KW-1185">Reference proteome</keyword>
<feature type="transmembrane region" description="Helical" evidence="7">
    <location>
        <begin position="185"/>
        <end position="205"/>
    </location>
</feature>
<feature type="transmembrane region" description="Helical" evidence="7">
    <location>
        <begin position="55"/>
        <end position="80"/>
    </location>
</feature>
<sequence length="402" mass="44803">SYQYFKNNQNKKMSVILVNQMVAAVEGEDKLDAQDSKSNITVTVVVVPVKKRINWWLLLIYFIITAVGAIGAPLVQRLYYMHGGTRKWLSSWLQSVGVLILLPPLTFLYLKNRFTNKLSSKVFLIDTQLIFPSAAIGILIGLDNYMYSAGLSYIPVSTSSLLFSTQLAFTALFAFFLVKQKFTFYSLNSVAVMTFGAVVLALHTSADRPPGVSKEKYLVGFFFTLGGAALLGLSLPLIELAYIKSRKPLNYLMVLQFQFVLNLVATFVCTVGMLINNDFKNIRREAQNFAVGERKYYVILVACAILWQLTALGVMCIISSTSSLFAGILTSVLLPFTELAAIVAFHEKFTGEKGLSLALCLWGFTSYFVGEYKKTGKMHSEDGIKDRKTDIECQGQVEMILK</sequence>
<dbReference type="SUPFAM" id="SSF103481">
    <property type="entry name" value="Multidrug resistance efflux transporter EmrE"/>
    <property type="match status" value="1"/>
</dbReference>
<evidence type="ECO:0000256" key="6">
    <source>
        <dbReference type="ARBA" id="ARBA00023136"/>
    </source>
</evidence>
<gene>
    <name evidence="8" type="ORF">AQUCO_01000093v1</name>
</gene>
<dbReference type="GO" id="GO:0016020">
    <property type="term" value="C:membrane"/>
    <property type="evidence" value="ECO:0007669"/>
    <property type="project" value="UniProtKB-SubCell"/>
</dbReference>
<comment type="similarity">
    <text evidence="2 7">Belongs to the purine permeases (TC 2.A.7.14) family.</text>
</comment>
<proteinExistence type="inferred from homology"/>
<evidence type="ECO:0000256" key="2">
    <source>
        <dbReference type="ARBA" id="ARBA00006213"/>
    </source>
</evidence>
<evidence type="ECO:0000256" key="1">
    <source>
        <dbReference type="ARBA" id="ARBA00004141"/>
    </source>
</evidence>
<reference evidence="8 9" key="1">
    <citation type="submission" date="2017-09" db="EMBL/GenBank/DDBJ databases">
        <title>WGS assembly of Aquilegia coerulea Goldsmith.</title>
        <authorList>
            <person name="Hodges S."/>
            <person name="Kramer E."/>
            <person name="Nordborg M."/>
            <person name="Tomkins J."/>
            <person name="Borevitz J."/>
            <person name="Derieg N."/>
            <person name="Yan J."/>
            <person name="Mihaltcheva S."/>
            <person name="Hayes R.D."/>
            <person name="Rokhsar D."/>
        </authorList>
    </citation>
    <scope>NUCLEOTIDE SEQUENCE [LARGE SCALE GENOMIC DNA]</scope>
    <source>
        <strain evidence="9">cv. Goldsmith</strain>
    </source>
</reference>
<feature type="transmembrane region" description="Helical" evidence="7">
    <location>
        <begin position="154"/>
        <end position="178"/>
    </location>
</feature>
<evidence type="ECO:0000256" key="4">
    <source>
        <dbReference type="ARBA" id="ARBA00022692"/>
    </source>
</evidence>
<evidence type="ECO:0000256" key="7">
    <source>
        <dbReference type="RuleBase" id="RU368015"/>
    </source>
</evidence>
<dbReference type="InterPro" id="IPR037185">
    <property type="entry name" value="EmrE-like"/>
</dbReference>
<keyword evidence="3 7" id="KW-0813">Transport</keyword>
<feature type="non-terminal residue" evidence="8">
    <location>
        <position position="1"/>
    </location>
</feature>
<evidence type="ECO:0000313" key="9">
    <source>
        <dbReference type="Proteomes" id="UP000230069"/>
    </source>
</evidence>
<keyword evidence="6 7" id="KW-0472">Membrane</keyword>
<keyword evidence="5 7" id="KW-1133">Transmembrane helix</keyword>
<protein>
    <recommendedName>
        <fullName evidence="7">Probable purine permease</fullName>
    </recommendedName>
</protein>
<keyword evidence="4 7" id="KW-0812">Transmembrane</keyword>
<organism evidence="8 9">
    <name type="scientific">Aquilegia coerulea</name>
    <name type="common">Rocky mountain columbine</name>
    <dbReference type="NCBI Taxonomy" id="218851"/>
    <lineage>
        <taxon>Eukaryota</taxon>
        <taxon>Viridiplantae</taxon>
        <taxon>Streptophyta</taxon>
        <taxon>Embryophyta</taxon>
        <taxon>Tracheophyta</taxon>
        <taxon>Spermatophyta</taxon>
        <taxon>Magnoliopsida</taxon>
        <taxon>Ranunculales</taxon>
        <taxon>Ranunculaceae</taxon>
        <taxon>Thalictroideae</taxon>
        <taxon>Aquilegia</taxon>
    </lineage>
</organism>
<dbReference type="PANTHER" id="PTHR31376:SF105">
    <property type="entry name" value="PURINE PERMEASE-RELATED"/>
    <property type="match status" value="1"/>
</dbReference>
<feature type="transmembrane region" description="Helical" evidence="7">
    <location>
        <begin position="250"/>
        <end position="276"/>
    </location>
</feature>
<dbReference type="AlphaFoldDB" id="A0A2G5E884"/>
<dbReference type="GO" id="GO:0005345">
    <property type="term" value="F:purine nucleobase transmembrane transporter activity"/>
    <property type="evidence" value="ECO:0007669"/>
    <property type="project" value="UniProtKB-UniRule"/>
</dbReference>
<dbReference type="Pfam" id="PF16913">
    <property type="entry name" value="PUNUT"/>
    <property type="match status" value="1"/>
</dbReference>
<dbReference type="OrthoDB" id="1865379at2759"/>
<name>A0A2G5E884_AQUCA</name>
<evidence type="ECO:0000313" key="8">
    <source>
        <dbReference type="EMBL" id="PIA51979.1"/>
    </source>
</evidence>
<dbReference type="EMBL" id="KZ305027">
    <property type="protein sequence ID" value="PIA51979.1"/>
    <property type="molecule type" value="Genomic_DNA"/>
</dbReference>
<feature type="transmembrane region" description="Helical" evidence="7">
    <location>
        <begin position="324"/>
        <end position="345"/>
    </location>
</feature>
<evidence type="ECO:0000256" key="3">
    <source>
        <dbReference type="ARBA" id="ARBA00022448"/>
    </source>
</evidence>
<dbReference type="InterPro" id="IPR030182">
    <property type="entry name" value="PUP_plant"/>
</dbReference>
<accession>A0A2G5E884</accession>
<feature type="transmembrane region" description="Helical" evidence="7">
    <location>
        <begin position="296"/>
        <end position="317"/>
    </location>
</feature>
<dbReference type="PANTHER" id="PTHR31376">
    <property type="entry name" value="OS09G0467300 PROTEIN-RELATED"/>
    <property type="match status" value="1"/>
</dbReference>
<comment type="subcellular location">
    <subcellularLocation>
        <location evidence="1 7">Membrane</location>
        <topology evidence="1 7">Multi-pass membrane protein</topology>
    </subcellularLocation>
</comment>
<feature type="transmembrane region" description="Helical" evidence="7">
    <location>
        <begin position="351"/>
        <end position="370"/>
    </location>
</feature>
<feature type="transmembrane region" description="Helical" evidence="7">
    <location>
        <begin position="122"/>
        <end position="142"/>
    </location>
</feature>
<dbReference type="GO" id="GO:0015211">
    <property type="term" value="F:purine nucleoside transmembrane transporter activity"/>
    <property type="evidence" value="ECO:0007669"/>
    <property type="project" value="UniProtKB-UniRule"/>
</dbReference>
<dbReference type="Proteomes" id="UP000230069">
    <property type="component" value="Unassembled WGS sequence"/>
</dbReference>